<dbReference type="InterPro" id="IPR021235">
    <property type="entry name" value="DUF2637"/>
</dbReference>
<comment type="caution">
    <text evidence="3">The sequence shown here is derived from an EMBL/GenBank/DDBJ whole genome shotgun (WGS) entry which is preliminary data.</text>
</comment>
<evidence type="ECO:0008006" key="5">
    <source>
        <dbReference type="Google" id="ProtNLM"/>
    </source>
</evidence>
<feature type="compositionally biased region" description="Pro residues" evidence="1">
    <location>
        <begin position="250"/>
        <end position="260"/>
    </location>
</feature>
<feature type="region of interest" description="Disordered" evidence="1">
    <location>
        <begin position="189"/>
        <end position="290"/>
    </location>
</feature>
<feature type="transmembrane region" description="Helical" evidence="2">
    <location>
        <begin position="12"/>
        <end position="32"/>
    </location>
</feature>
<keyword evidence="4" id="KW-1185">Reference proteome</keyword>
<name>A0A839DT51_9PSEU</name>
<reference evidence="3 4" key="1">
    <citation type="submission" date="2020-07" db="EMBL/GenBank/DDBJ databases">
        <title>Sequencing the genomes of 1000 actinobacteria strains.</title>
        <authorList>
            <person name="Klenk H.-P."/>
        </authorList>
    </citation>
    <scope>NUCLEOTIDE SEQUENCE [LARGE SCALE GENOMIC DNA]</scope>
    <source>
        <strain evidence="3 4">DSM 45975</strain>
    </source>
</reference>
<dbReference type="RefSeq" id="WP_328795923.1">
    <property type="nucleotide sequence ID" value="NZ_JACGWZ010000001.1"/>
</dbReference>
<dbReference type="AlphaFoldDB" id="A0A839DT51"/>
<gene>
    <name evidence="3" type="ORF">FHX42_001258</name>
</gene>
<protein>
    <recommendedName>
        <fullName evidence="5">DUF2637 domain-containing protein</fullName>
    </recommendedName>
</protein>
<feature type="transmembrane region" description="Helical" evidence="2">
    <location>
        <begin position="52"/>
        <end position="75"/>
    </location>
</feature>
<feature type="transmembrane region" description="Helical" evidence="2">
    <location>
        <begin position="111"/>
        <end position="133"/>
    </location>
</feature>
<evidence type="ECO:0000313" key="4">
    <source>
        <dbReference type="Proteomes" id="UP000569329"/>
    </source>
</evidence>
<keyword evidence="2" id="KW-0812">Transmembrane</keyword>
<accession>A0A839DT51</accession>
<evidence type="ECO:0000256" key="2">
    <source>
        <dbReference type="SAM" id="Phobius"/>
    </source>
</evidence>
<evidence type="ECO:0000256" key="1">
    <source>
        <dbReference type="SAM" id="MobiDB-lite"/>
    </source>
</evidence>
<dbReference type="EMBL" id="JACGWZ010000001">
    <property type="protein sequence ID" value="MBA8823929.1"/>
    <property type="molecule type" value="Genomic_DNA"/>
</dbReference>
<organism evidence="3 4">
    <name type="scientific">Halosaccharopolyspora lacisalsi</name>
    <dbReference type="NCBI Taxonomy" id="1000566"/>
    <lineage>
        <taxon>Bacteria</taxon>
        <taxon>Bacillati</taxon>
        <taxon>Actinomycetota</taxon>
        <taxon>Actinomycetes</taxon>
        <taxon>Pseudonocardiales</taxon>
        <taxon>Pseudonocardiaceae</taxon>
        <taxon>Halosaccharopolyspora</taxon>
    </lineage>
</organism>
<feature type="transmembrane region" description="Helical" evidence="2">
    <location>
        <begin position="87"/>
        <end position="105"/>
    </location>
</feature>
<evidence type="ECO:0000313" key="3">
    <source>
        <dbReference type="EMBL" id="MBA8823929.1"/>
    </source>
</evidence>
<proteinExistence type="predicted"/>
<dbReference type="Proteomes" id="UP000569329">
    <property type="component" value="Unassembled WGS sequence"/>
</dbReference>
<dbReference type="Pfam" id="PF10935">
    <property type="entry name" value="DUF2637"/>
    <property type="match status" value="1"/>
</dbReference>
<sequence>MSTAQQAAKRSGLWLSRAALSFVALAAVMGWGASFVGLHAYGLDQMVGFSYWTAWLVPGTFDGAAFGATLITYRASIYGRSAVRGRLLMWTFTAISSWINWIHQISPEARIVAAGLPIAAVAVFDVVLAELRADYEERHGKRRLRLRPGLLLLRWMLDRDGTSSAFRQQVTDIPVSEIAGLAVVAHESAEEPTVRHTPHQLTTSAAKVSAVRHDPHPGHAEPAGSASTLAPTELATGQHRSAEPTSLPEQTPPQPPPAAPGPELADSDDEPTQHLPPVPAEGEIADEDKRTFARRDYRLSLEAGEPLTGGELGRRYGYSERWGRRQIAAARLEIDDSPHSDADQRLVSMNN</sequence>
<keyword evidence="2" id="KW-1133">Transmembrane helix</keyword>
<keyword evidence="2" id="KW-0472">Membrane</keyword>